<reference evidence="2" key="2">
    <citation type="journal article" date="2022" name="J. Evol. Biol.">
        <title>Pre- and post-association barriers to host switching in sympatric mutualists.</title>
        <authorList>
            <person name="Dinges Z.M."/>
            <person name="Phillips R.K."/>
            <person name="Lively C.M."/>
            <person name="Bashey F."/>
        </authorList>
    </citation>
    <scope>NUCLEOTIDE SEQUENCE</scope>
    <source>
        <strain evidence="2">MC_266_E_2016</strain>
    </source>
</reference>
<accession>A0AAJ1J919</accession>
<protein>
    <submittedName>
        <fullName evidence="2">DUF551 domain-containing protein</fullName>
    </submittedName>
</protein>
<dbReference type="Pfam" id="PF04448">
    <property type="entry name" value="DUF551"/>
    <property type="match status" value="1"/>
</dbReference>
<dbReference type="RefSeq" id="WP_421692474.1">
    <property type="nucleotide sequence ID" value="NZ_JAILSO010000056.1"/>
</dbReference>
<evidence type="ECO:0000313" key="2">
    <source>
        <dbReference type="EMBL" id="MDE1479345.1"/>
    </source>
</evidence>
<proteinExistence type="predicted"/>
<organism evidence="2 3">
    <name type="scientific">Xenorhabdus bovienii</name>
    <name type="common">Xenorhabdus nematophila subsp. bovienii</name>
    <dbReference type="NCBI Taxonomy" id="40576"/>
    <lineage>
        <taxon>Bacteria</taxon>
        <taxon>Pseudomonadati</taxon>
        <taxon>Pseudomonadota</taxon>
        <taxon>Gammaproteobacteria</taxon>
        <taxon>Enterobacterales</taxon>
        <taxon>Morganellaceae</taxon>
        <taxon>Xenorhabdus</taxon>
    </lineage>
</organism>
<comment type="caution">
    <text evidence="2">The sequence shown here is derived from an EMBL/GenBank/DDBJ whole genome shotgun (WGS) entry which is preliminary data.</text>
</comment>
<name>A0AAJ1J919_XENBV</name>
<reference evidence="2" key="1">
    <citation type="submission" date="2021-08" db="EMBL/GenBank/DDBJ databases">
        <authorList>
            <person name="Papudeshi B."/>
            <person name="Bashey-Visser F."/>
        </authorList>
    </citation>
    <scope>NUCLEOTIDE SEQUENCE</scope>
    <source>
        <strain evidence="2">MC_266_E_2016</strain>
    </source>
</reference>
<gene>
    <name evidence="2" type="ORF">KKJ01_14170</name>
</gene>
<dbReference type="EMBL" id="JAILSO010000056">
    <property type="protein sequence ID" value="MDE1479345.1"/>
    <property type="molecule type" value="Genomic_DNA"/>
</dbReference>
<sequence>MEWIKCSDRLPNDDGYYLVYETFNNRVGDDRFYHNGSGDHWHSFHKYVTHWMPYPDPPTGE</sequence>
<dbReference type="InterPro" id="IPR007539">
    <property type="entry name" value="DUF551"/>
</dbReference>
<dbReference type="Proteomes" id="UP001222434">
    <property type="component" value="Unassembled WGS sequence"/>
</dbReference>
<feature type="domain" description="DUF551" evidence="1">
    <location>
        <begin position="2"/>
        <end position="59"/>
    </location>
</feature>
<evidence type="ECO:0000259" key="1">
    <source>
        <dbReference type="Pfam" id="PF04448"/>
    </source>
</evidence>
<evidence type="ECO:0000313" key="3">
    <source>
        <dbReference type="Proteomes" id="UP001222434"/>
    </source>
</evidence>
<dbReference type="AlphaFoldDB" id="A0AAJ1J919"/>